<dbReference type="Pfam" id="PF00753">
    <property type="entry name" value="Lactamase_B"/>
    <property type="match status" value="1"/>
</dbReference>
<evidence type="ECO:0000256" key="5">
    <source>
        <dbReference type="ARBA" id="ARBA00022833"/>
    </source>
</evidence>
<evidence type="ECO:0000256" key="4">
    <source>
        <dbReference type="ARBA" id="ARBA00022801"/>
    </source>
</evidence>
<proteinExistence type="inferred from homology"/>
<keyword evidence="4 7" id="KW-0378">Hydrolase</keyword>
<dbReference type="SUPFAM" id="SSF56281">
    <property type="entry name" value="Metallo-hydrolase/oxidoreductase"/>
    <property type="match status" value="1"/>
</dbReference>
<dbReference type="PANTHER" id="PTHR42978:SF7">
    <property type="entry name" value="METALLO-HYDROLASE RV2300C-RELATED"/>
    <property type="match status" value="1"/>
</dbReference>
<sequence length="303" mass="32683">MRRKINLTLLILVLLIGVPYYWLLLDNRPGNAQAKPISIAQLRELSGSVPGQAPKAIELELTAHRLVPRTLFAAGNGLKRAVIGVMAWRLPVEGGKPIVIDTGLNAIDAKAMGMAEFWPERQAKVERAMDEAGLILATHEHPDHLGALARKGGAALASVARLNAGQVPPSSYAASLAWSEKPPQPSLAAEGLQAVAPGVVVIPAPSHTPGSQMIYVRLADGREVLFAGDIATMAASWQELRARSRLVGDYLAPENRSEVFAWLRTIRALKKEAPGLLVIPGHDFEWLIQDKAAKAVVRIGFRQ</sequence>
<protein>
    <submittedName>
        <fullName evidence="7">MBL fold metallo-hydrolase</fullName>
    </submittedName>
</protein>
<reference evidence="7 8" key="1">
    <citation type="journal article" date="2013" name="J. Microbiol. Biotechnol.">
        <title>Novosphingobium ginsenosidimutans sp. nov., with the ability to convert ginsenoside.</title>
        <authorList>
            <person name="Kim J.K."/>
            <person name="He D."/>
            <person name="Liu Q.M."/>
            <person name="Park H.Y."/>
            <person name="Jung M.S."/>
            <person name="Yoon M.H."/>
            <person name="Kim S.C."/>
            <person name="Im W.T."/>
        </authorList>
    </citation>
    <scope>NUCLEOTIDE SEQUENCE [LARGE SCALE GENOMIC DNA]</scope>
    <source>
        <strain evidence="7 8">FW-6</strain>
    </source>
</reference>
<dbReference type="InterPro" id="IPR001279">
    <property type="entry name" value="Metallo-B-lactamas"/>
</dbReference>
<dbReference type="Proteomes" id="UP000321172">
    <property type="component" value="Chromosome"/>
</dbReference>
<keyword evidence="3" id="KW-0479">Metal-binding</keyword>
<evidence type="ECO:0000256" key="1">
    <source>
        <dbReference type="ARBA" id="ARBA00001947"/>
    </source>
</evidence>
<dbReference type="AlphaFoldDB" id="A0A5B8S5K4"/>
<dbReference type="GO" id="GO:0016787">
    <property type="term" value="F:hydrolase activity"/>
    <property type="evidence" value="ECO:0007669"/>
    <property type="project" value="UniProtKB-KW"/>
</dbReference>
<evidence type="ECO:0000313" key="8">
    <source>
        <dbReference type="Proteomes" id="UP000321172"/>
    </source>
</evidence>
<dbReference type="GO" id="GO:0046872">
    <property type="term" value="F:metal ion binding"/>
    <property type="evidence" value="ECO:0007669"/>
    <property type="project" value="UniProtKB-KW"/>
</dbReference>
<evidence type="ECO:0000313" key="7">
    <source>
        <dbReference type="EMBL" id="QEA16673.1"/>
    </source>
</evidence>
<feature type="domain" description="Metallo-beta-lactamase" evidence="6">
    <location>
        <begin position="84"/>
        <end position="282"/>
    </location>
</feature>
<evidence type="ECO:0000256" key="3">
    <source>
        <dbReference type="ARBA" id="ARBA00022723"/>
    </source>
</evidence>
<dbReference type="OrthoDB" id="9803916at2"/>
<comment type="similarity">
    <text evidence="2">Belongs to the metallo-beta-lactamase superfamily.</text>
</comment>
<organism evidence="7 8">
    <name type="scientific">Novosphingobium ginsenosidimutans</name>
    <dbReference type="NCBI Taxonomy" id="1176536"/>
    <lineage>
        <taxon>Bacteria</taxon>
        <taxon>Pseudomonadati</taxon>
        <taxon>Pseudomonadota</taxon>
        <taxon>Alphaproteobacteria</taxon>
        <taxon>Sphingomonadales</taxon>
        <taxon>Sphingomonadaceae</taxon>
        <taxon>Novosphingobium</taxon>
    </lineage>
</organism>
<dbReference type="SMART" id="SM00849">
    <property type="entry name" value="Lactamase_B"/>
    <property type="match status" value="1"/>
</dbReference>
<evidence type="ECO:0000259" key="6">
    <source>
        <dbReference type="SMART" id="SM00849"/>
    </source>
</evidence>
<evidence type="ECO:0000256" key="2">
    <source>
        <dbReference type="ARBA" id="ARBA00007749"/>
    </source>
</evidence>
<comment type="cofactor">
    <cofactor evidence="1">
        <name>Zn(2+)</name>
        <dbReference type="ChEBI" id="CHEBI:29105"/>
    </cofactor>
</comment>
<gene>
    <name evidence="7" type="ORF">FRF71_11310</name>
</gene>
<dbReference type="KEGG" id="ngf:FRF71_11310"/>
<dbReference type="RefSeq" id="WP_147090752.1">
    <property type="nucleotide sequence ID" value="NZ_BAABJD010000002.1"/>
</dbReference>
<dbReference type="PANTHER" id="PTHR42978">
    <property type="entry name" value="QUORUM-QUENCHING LACTONASE YTNP-RELATED-RELATED"/>
    <property type="match status" value="1"/>
</dbReference>
<dbReference type="EMBL" id="CP042345">
    <property type="protein sequence ID" value="QEA16673.1"/>
    <property type="molecule type" value="Genomic_DNA"/>
</dbReference>
<keyword evidence="8" id="KW-1185">Reference proteome</keyword>
<keyword evidence="5" id="KW-0862">Zinc</keyword>
<dbReference type="InterPro" id="IPR051013">
    <property type="entry name" value="MBL_superfamily_lactonases"/>
</dbReference>
<accession>A0A5B8S5K4</accession>
<dbReference type="InterPro" id="IPR036866">
    <property type="entry name" value="RibonucZ/Hydroxyglut_hydro"/>
</dbReference>
<dbReference type="Gene3D" id="3.60.15.10">
    <property type="entry name" value="Ribonuclease Z/Hydroxyacylglutathione hydrolase-like"/>
    <property type="match status" value="1"/>
</dbReference>
<name>A0A5B8S5K4_9SPHN</name>